<feature type="chain" id="PRO_5016255926" evidence="1">
    <location>
        <begin position="27"/>
        <end position="580"/>
    </location>
</feature>
<protein>
    <submittedName>
        <fullName evidence="3">Kumamolisin</fullName>
    </submittedName>
</protein>
<evidence type="ECO:0000256" key="1">
    <source>
        <dbReference type="SAM" id="SignalP"/>
    </source>
</evidence>
<dbReference type="SUPFAM" id="SSF52743">
    <property type="entry name" value="Subtilisin-like"/>
    <property type="match status" value="1"/>
</dbReference>
<dbReference type="PROSITE" id="PS51695">
    <property type="entry name" value="SEDOLISIN"/>
    <property type="match status" value="1"/>
</dbReference>
<keyword evidence="4" id="KW-1185">Reference proteome</keyword>
<dbReference type="Gene3D" id="3.40.50.200">
    <property type="entry name" value="Peptidase S8/S53 domain"/>
    <property type="match status" value="1"/>
</dbReference>
<dbReference type="GO" id="GO:0008240">
    <property type="term" value="F:tripeptidyl-peptidase activity"/>
    <property type="evidence" value="ECO:0007669"/>
    <property type="project" value="TreeGrafter"/>
</dbReference>
<dbReference type="PANTHER" id="PTHR14218">
    <property type="entry name" value="PROTEASE S8 TRIPEPTIDYL PEPTIDASE I CLN2"/>
    <property type="match status" value="1"/>
</dbReference>
<dbReference type="InterPro" id="IPR036852">
    <property type="entry name" value="Peptidase_S8/S53_dom_sf"/>
</dbReference>
<dbReference type="InterPro" id="IPR000209">
    <property type="entry name" value="Peptidase_S8/S53_dom"/>
</dbReference>
<dbReference type="InterPro" id="IPR030400">
    <property type="entry name" value="Sedolisin_dom"/>
</dbReference>
<sequence length="580" mass="63501">MSYKASFWRWSLSSLLLLLLLLTACGGESNQAQPTPTQNPALERVPYDLGLPDEAKKAPSVGDVPGDTQLKLNITFKTDDKVIQDITGKDGKIKDGDQIDISKKANELGITDQEYEQIKQFFGVQDAKLKLGKLHTYLTVEAKAASIASLLQTKLVYKELNGRKFYMPEKDPMLPKFVFERIVSVTGLETYSQAPQKSLSLTPLTARQPQLDCKAKDDWVTPQEVAKAYGFDHLYDKGWTGKGMTILLPEFETYDKEAVERYGQCVGYKGKIDVVNVGLPPIEVGGEATLDIEMIQGLAPEANIVVYQAINTPFSMEWVLNQILDDYADAKKPAVISLSWGNAEHDKATSSVRAVAESIKLLTQARYMTVFVASGDCGAYGGGVYKELAVDFPSSVPWSVGVGGTKLSTGLLGRMNEAVWSDGSNTSECKNTWGSGGGVSTLFKRPEWQKGDGVQNEYSNGNRQVPDVSAVAIDLPIIFQGAWYSVGGTSAATPIWATGFSLLNQGLIAETGYYYYGPDTFYKASENRGLLTNPFFDVKEGDNLYYKAGAGWDYPTGLGTPNYLDLYLILKGTIQEESQS</sequence>
<feature type="domain" description="Peptidase S53" evidence="2">
    <location>
        <begin position="219"/>
        <end position="573"/>
    </location>
</feature>
<evidence type="ECO:0000259" key="2">
    <source>
        <dbReference type="PROSITE" id="PS51695"/>
    </source>
</evidence>
<dbReference type="GO" id="GO:0006508">
    <property type="term" value="P:proteolysis"/>
    <property type="evidence" value="ECO:0007669"/>
    <property type="project" value="InterPro"/>
</dbReference>
<dbReference type="SUPFAM" id="SSF54897">
    <property type="entry name" value="Protease propeptides/inhibitors"/>
    <property type="match status" value="1"/>
</dbReference>
<accession>A0A326U613</accession>
<keyword evidence="1" id="KW-0732">Signal</keyword>
<dbReference type="CDD" id="cd04056">
    <property type="entry name" value="Peptidases_S53"/>
    <property type="match status" value="1"/>
</dbReference>
<dbReference type="AlphaFoldDB" id="A0A326U613"/>
<dbReference type="EMBL" id="QKUF01000012">
    <property type="protein sequence ID" value="PZW27472.1"/>
    <property type="molecule type" value="Genomic_DNA"/>
</dbReference>
<dbReference type="GO" id="GO:0004252">
    <property type="term" value="F:serine-type endopeptidase activity"/>
    <property type="evidence" value="ECO:0007669"/>
    <property type="project" value="InterPro"/>
</dbReference>
<name>A0A326U613_THEHA</name>
<evidence type="ECO:0000313" key="4">
    <source>
        <dbReference type="Proteomes" id="UP000248806"/>
    </source>
</evidence>
<feature type="signal peptide" evidence="1">
    <location>
        <begin position="1"/>
        <end position="26"/>
    </location>
</feature>
<dbReference type="InterPro" id="IPR050819">
    <property type="entry name" value="Tripeptidyl-peptidase_I"/>
</dbReference>
<dbReference type="OrthoDB" id="3480681at2"/>
<comment type="caution">
    <text evidence="3">The sequence shown here is derived from an EMBL/GenBank/DDBJ whole genome shotgun (WGS) entry which is preliminary data.</text>
</comment>
<dbReference type="PROSITE" id="PS51257">
    <property type="entry name" value="PROKAR_LIPOPROTEIN"/>
    <property type="match status" value="1"/>
</dbReference>
<dbReference type="Pfam" id="PF00082">
    <property type="entry name" value="Peptidase_S8"/>
    <property type="match status" value="1"/>
</dbReference>
<dbReference type="Proteomes" id="UP000248806">
    <property type="component" value="Unassembled WGS sequence"/>
</dbReference>
<organism evidence="3 4">
    <name type="scientific">Thermosporothrix hazakensis</name>
    <dbReference type="NCBI Taxonomy" id="644383"/>
    <lineage>
        <taxon>Bacteria</taxon>
        <taxon>Bacillati</taxon>
        <taxon>Chloroflexota</taxon>
        <taxon>Ktedonobacteria</taxon>
        <taxon>Ktedonobacterales</taxon>
        <taxon>Thermosporotrichaceae</taxon>
        <taxon>Thermosporothrix</taxon>
    </lineage>
</organism>
<gene>
    <name evidence="3" type="ORF">EI42_03559</name>
</gene>
<proteinExistence type="predicted"/>
<evidence type="ECO:0000313" key="3">
    <source>
        <dbReference type="EMBL" id="PZW27472.1"/>
    </source>
</evidence>
<reference evidence="3 4" key="1">
    <citation type="submission" date="2018-06" db="EMBL/GenBank/DDBJ databases">
        <title>Genomic Encyclopedia of Archaeal and Bacterial Type Strains, Phase II (KMG-II): from individual species to whole genera.</title>
        <authorList>
            <person name="Goeker M."/>
        </authorList>
    </citation>
    <scope>NUCLEOTIDE SEQUENCE [LARGE SCALE GENOMIC DNA]</scope>
    <source>
        <strain evidence="3 4">ATCC BAA-1881</strain>
    </source>
</reference>
<dbReference type="PANTHER" id="PTHR14218:SF15">
    <property type="entry name" value="TRIPEPTIDYL-PEPTIDASE 1"/>
    <property type="match status" value="1"/>
</dbReference>
<dbReference type="RefSeq" id="WP_111323917.1">
    <property type="nucleotide sequence ID" value="NZ_BIFX01000001.1"/>
</dbReference>